<feature type="domain" description="Cas6b N-terminal" evidence="2">
    <location>
        <begin position="9"/>
        <end position="111"/>
    </location>
</feature>
<name>A0A1M6JXM8_9FLAO</name>
<keyword evidence="4" id="KW-1185">Reference proteome</keyword>
<dbReference type="Pfam" id="PF17955">
    <property type="entry name" value="Cas6b_N"/>
    <property type="match status" value="1"/>
</dbReference>
<evidence type="ECO:0000313" key="4">
    <source>
        <dbReference type="Proteomes" id="UP000184231"/>
    </source>
</evidence>
<dbReference type="OrthoDB" id="656505at2"/>
<gene>
    <name evidence="3" type="ORF">SAMN04487911_12356</name>
</gene>
<feature type="domain" description="Cas6b C-terminal" evidence="1">
    <location>
        <begin position="115"/>
        <end position="226"/>
    </location>
</feature>
<evidence type="ECO:0000259" key="1">
    <source>
        <dbReference type="Pfam" id="PF17262"/>
    </source>
</evidence>
<protein>
    <recommendedName>
        <fullName evidence="5">DNA repair protein</fullName>
    </recommendedName>
</protein>
<organism evidence="3 4">
    <name type="scientific">Arenibacter nanhaiticus</name>
    <dbReference type="NCBI Taxonomy" id="558155"/>
    <lineage>
        <taxon>Bacteria</taxon>
        <taxon>Pseudomonadati</taxon>
        <taxon>Bacteroidota</taxon>
        <taxon>Flavobacteriia</taxon>
        <taxon>Flavobacteriales</taxon>
        <taxon>Flavobacteriaceae</taxon>
        <taxon>Arenibacter</taxon>
    </lineage>
</organism>
<sequence>MTTSISIQELQVCRIKFPEIKLQTRDAHKLRGYFGNLFKQHSPILHNHYEDGRFRYKYPSIQYKVINNVPTLFGIGEGAKLLPELFLKINELDIDGEKYSITSKNIEFQNEETGYSNRLNEYRFATLWMALNQKNYSKYQSLKSESEKHEMLNAILVGHILSFFRNTGIELSPSERLLIKTNLKEKSTLFKENKMVAFTGTFVVNAKLPSEIGLGKSVSRGFGTIIPC</sequence>
<dbReference type="STRING" id="558155.SAMN04487911_12356"/>
<reference evidence="3 4" key="1">
    <citation type="submission" date="2016-11" db="EMBL/GenBank/DDBJ databases">
        <authorList>
            <person name="Jaros S."/>
            <person name="Januszkiewicz K."/>
            <person name="Wedrychowicz H."/>
        </authorList>
    </citation>
    <scope>NUCLEOTIDE SEQUENCE [LARGE SCALE GENOMIC DNA]</scope>
    <source>
        <strain evidence="3 4">CGMCC 1.8863</strain>
    </source>
</reference>
<evidence type="ECO:0008006" key="5">
    <source>
        <dbReference type="Google" id="ProtNLM"/>
    </source>
</evidence>
<dbReference type="Pfam" id="PF17262">
    <property type="entry name" value="Cas6b_C"/>
    <property type="match status" value="1"/>
</dbReference>
<accession>A0A1M6JXM8</accession>
<dbReference type="RefSeq" id="WP_072765252.1">
    <property type="nucleotide sequence ID" value="NZ_FQYX01000023.1"/>
</dbReference>
<evidence type="ECO:0000259" key="2">
    <source>
        <dbReference type="Pfam" id="PF17955"/>
    </source>
</evidence>
<dbReference type="InterPro" id="IPR020209">
    <property type="entry name" value="Cas6b_C"/>
</dbReference>
<dbReference type="EMBL" id="FQYX01000023">
    <property type="protein sequence ID" value="SHJ51403.1"/>
    <property type="molecule type" value="Genomic_DNA"/>
</dbReference>
<dbReference type="Proteomes" id="UP000184231">
    <property type="component" value="Unassembled WGS sequence"/>
</dbReference>
<proteinExistence type="predicted"/>
<evidence type="ECO:0000313" key="3">
    <source>
        <dbReference type="EMBL" id="SHJ51403.1"/>
    </source>
</evidence>
<dbReference type="InterPro" id="IPR041528">
    <property type="entry name" value="Cas6b_N"/>
</dbReference>
<dbReference type="AlphaFoldDB" id="A0A1M6JXM8"/>